<dbReference type="GO" id="GO:0005829">
    <property type="term" value="C:cytosol"/>
    <property type="evidence" value="ECO:0007669"/>
    <property type="project" value="TreeGrafter"/>
</dbReference>
<comment type="caution">
    <text evidence="7">The sequence shown here is derived from an EMBL/GenBank/DDBJ whole genome shotgun (WGS) entry which is preliminary data.</text>
</comment>
<keyword evidence="8" id="KW-1185">Reference proteome</keyword>
<dbReference type="Proteomes" id="UP000019460">
    <property type="component" value="Unassembled WGS sequence"/>
</dbReference>
<accession>W9VHW3</accession>
<dbReference type="CDD" id="cd00085">
    <property type="entry name" value="HNHc"/>
    <property type="match status" value="1"/>
</dbReference>
<organism evidence="7 8">
    <name type="scientific">Imhoffiella purpurea</name>
    <dbReference type="NCBI Taxonomy" id="1249627"/>
    <lineage>
        <taxon>Bacteria</taxon>
        <taxon>Pseudomonadati</taxon>
        <taxon>Pseudomonadota</taxon>
        <taxon>Gammaproteobacteria</taxon>
        <taxon>Chromatiales</taxon>
        <taxon>Chromatiaceae</taxon>
        <taxon>Imhoffiella</taxon>
    </lineage>
</organism>
<evidence type="ECO:0000256" key="3">
    <source>
        <dbReference type="ARBA" id="ARBA00038412"/>
    </source>
</evidence>
<comment type="similarity">
    <text evidence="3">Belongs to the HNH nuclease family.</text>
</comment>
<name>W9VHW3_9GAMM</name>
<dbReference type="RefSeq" id="WP_052347765.1">
    <property type="nucleotide sequence ID" value="NZ_AONC01000009.1"/>
</dbReference>
<keyword evidence="1" id="KW-0540">Nuclease</keyword>
<dbReference type="EMBL" id="AONC01000009">
    <property type="protein sequence ID" value="EXJ16596.1"/>
    <property type="molecule type" value="Genomic_DNA"/>
</dbReference>
<dbReference type="eggNOG" id="COG1403">
    <property type="taxonomic scope" value="Bacteria"/>
</dbReference>
<feature type="region of interest" description="Disordered" evidence="5">
    <location>
        <begin position="1"/>
        <end position="20"/>
    </location>
</feature>
<dbReference type="GO" id="GO:0016787">
    <property type="term" value="F:hydrolase activity"/>
    <property type="evidence" value="ECO:0007669"/>
    <property type="project" value="UniProtKB-KW"/>
</dbReference>
<dbReference type="OrthoDB" id="9796565at2"/>
<dbReference type="PANTHER" id="PTHR41286">
    <property type="entry name" value="HNH NUCLEASE YAJD-RELATED"/>
    <property type="match status" value="1"/>
</dbReference>
<proteinExistence type="inferred from homology"/>
<dbReference type="InterPro" id="IPR002711">
    <property type="entry name" value="HNH"/>
</dbReference>
<evidence type="ECO:0000256" key="4">
    <source>
        <dbReference type="ARBA" id="ARBA00040194"/>
    </source>
</evidence>
<evidence type="ECO:0000256" key="1">
    <source>
        <dbReference type="ARBA" id="ARBA00022722"/>
    </source>
</evidence>
<evidence type="ECO:0000256" key="2">
    <source>
        <dbReference type="ARBA" id="ARBA00022801"/>
    </source>
</evidence>
<dbReference type="GO" id="GO:0008270">
    <property type="term" value="F:zinc ion binding"/>
    <property type="evidence" value="ECO:0007669"/>
    <property type="project" value="InterPro"/>
</dbReference>
<dbReference type="PANTHER" id="PTHR41286:SF1">
    <property type="entry name" value="HNH NUCLEASE YAJD-RELATED"/>
    <property type="match status" value="1"/>
</dbReference>
<dbReference type="GO" id="GO:0004519">
    <property type="term" value="F:endonuclease activity"/>
    <property type="evidence" value="ECO:0007669"/>
    <property type="project" value="InterPro"/>
</dbReference>
<dbReference type="Pfam" id="PF01844">
    <property type="entry name" value="HNH"/>
    <property type="match status" value="1"/>
</dbReference>
<gene>
    <name evidence="7" type="ORF">D779_4149</name>
</gene>
<dbReference type="GO" id="GO:0003676">
    <property type="term" value="F:nucleic acid binding"/>
    <property type="evidence" value="ECO:0007669"/>
    <property type="project" value="InterPro"/>
</dbReference>
<evidence type="ECO:0000313" key="8">
    <source>
        <dbReference type="Proteomes" id="UP000019460"/>
    </source>
</evidence>
<reference evidence="7 8" key="1">
    <citation type="submission" date="2012-11" db="EMBL/GenBank/DDBJ databases">
        <title>Genome assembly of Thiorhodococcus sp. AK35.</title>
        <authorList>
            <person name="Nupur N."/>
            <person name="Khatri I."/>
            <person name="Subramanian S."/>
            <person name="Pinnaka A."/>
        </authorList>
    </citation>
    <scope>NUCLEOTIDE SEQUENCE [LARGE SCALE GENOMIC DNA]</scope>
    <source>
        <strain evidence="7 8">AK35</strain>
    </source>
</reference>
<dbReference type="PATRIC" id="fig|1249627.3.peg.655"/>
<dbReference type="SMART" id="SM00507">
    <property type="entry name" value="HNHc"/>
    <property type="match status" value="1"/>
</dbReference>
<evidence type="ECO:0000259" key="6">
    <source>
        <dbReference type="SMART" id="SM00507"/>
    </source>
</evidence>
<dbReference type="STRING" id="1249627.D779_4149"/>
<dbReference type="InterPro" id="IPR003615">
    <property type="entry name" value="HNH_nuc"/>
</dbReference>
<evidence type="ECO:0000256" key="5">
    <source>
        <dbReference type="SAM" id="MobiDB-lite"/>
    </source>
</evidence>
<feature type="domain" description="HNH nuclease" evidence="6">
    <location>
        <begin position="39"/>
        <end position="94"/>
    </location>
</feature>
<dbReference type="AlphaFoldDB" id="W9VHW3"/>
<protein>
    <recommendedName>
        <fullName evidence="4">Putative HNH nuclease YajD</fullName>
    </recommendedName>
</protein>
<sequence length="139" mass="15680">MATSNGARHSKTGKPIDTDKLDRVVAQARAASDERAAGYREQALKIYPWVCGRCARTFTRENLRELTVHHKDMDHDNNPPDGSNWELLCIYCHDNEHQKYEEHLASLASGTAKTRDKDGAKQTTFNPFEGLADLIKKDP</sequence>
<dbReference type="NCBIfam" id="NF008448">
    <property type="entry name" value="PRK11295.1"/>
    <property type="match status" value="1"/>
</dbReference>
<evidence type="ECO:0000313" key="7">
    <source>
        <dbReference type="EMBL" id="EXJ16596.1"/>
    </source>
</evidence>
<keyword evidence="2" id="KW-0378">Hydrolase</keyword>